<comment type="caution">
    <text evidence="1">The sequence shown here is derived from an EMBL/GenBank/DDBJ whole genome shotgun (WGS) entry which is preliminary data.</text>
</comment>
<dbReference type="InterPro" id="IPR015943">
    <property type="entry name" value="WD40/YVTN_repeat-like_dom_sf"/>
</dbReference>
<dbReference type="SUPFAM" id="SSF110296">
    <property type="entry name" value="Oligoxyloglucan reducing end-specific cellobiohydrolase"/>
    <property type="match status" value="2"/>
</dbReference>
<dbReference type="EMBL" id="MZGJ01000014">
    <property type="protein sequence ID" value="OQX50899.1"/>
    <property type="molecule type" value="Genomic_DNA"/>
</dbReference>
<gene>
    <name evidence="1" type="ORF">B5M47_02635</name>
</gene>
<proteinExistence type="predicted"/>
<dbReference type="Gene3D" id="3.40.50.1820">
    <property type="entry name" value="alpha/beta hydrolase"/>
    <property type="match status" value="1"/>
</dbReference>
<evidence type="ECO:0000313" key="2">
    <source>
        <dbReference type="Proteomes" id="UP000192520"/>
    </source>
</evidence>
<dbReference type="Gene3D" id="2.130.10.10">
    <property type="entry name" value="YVTN repeat-like/Quinoprotein amine dehydrogenase"/>
    <property type="match status" value="2"/>
</dbReference>
<evidence type="ECO:0008006" key="3">
    <source>
        <dbReference type="Google" id="ProtNLM"/>
    </source>
</evidence>
<reference evidence="2" key="1">
    <citation type="submission" date="2017-03" db="EMBL/GenBank/DDBJ databases">
        <title>Novel pathways for hydrocarbon cycling and metabolic interdependencies in hydrothermal sediment communities.</title>
        <authorList>
            <person name="Dombrowski N."/>
            <person name="Seitz K."/>
            <person name="Teske A."/>
            <person name="Baker B."/>
        </authorList>
    </citation>
    <scope>NUCLEOTIDE SEQUENCE [LARGE SCALE GENOMIC DNA]</scope>
</reference>
<organism evidence="1 2">
    <name type="scientific">candidate division CPR3 bacterium 4484_211</name>
    <dbReference type="NCBI Taxonomy" id="1968527"/>
    <lineage>
        <taxon>Bacteria</taxon>
        <taxon>Bacteria division CPR3</taxon>
    </lineage>
</organism>
<accession>A0A1W9NXU6</accession>
<dbReference type="Proteomes" id="UP000192520">
    <property type="component" value="Unassembled WGS sequence"/>
</dbReference>
<dbReference type="SUPFAM" id="SSF53474">
    <property type="entry name" value="alpha/beta-Hydrolases"/>
    <property type="match status" value="1"/>
</dbReference>
<dbReference type="AlphaFoldDB" id="A0A1W9NXU6"/>
<dbReference type="InterPro" id="IPR029058">
    <property type="entry name" value="AB_hydrolase_fold"/>
</dbReference>
<evidence type="ECO:0000313" key="1">
    <source>
        <dbReference type="EMBL" id="OQX50899.1"/>
    </source>
</evidence>
<protein>
    <recommendedName>
        <fullName evidence="3">DUF676 domain-containing protein</fullName>
    </recommendedName>
</protein>
<dbReference type="STRING" id="1968527.B5M47_02635"/>
<sequence length="644" mass="72601">MKSVGRYFFYPLACLSFCLIFLLSHTTSSVSSNLNPSWRLLYDFNLHFPDDPHYEIATAPDNPAVIYAGGRQTISKSTDYGRTFKGVYGAVLWPKILVIDQNRVVISTYNGVYYSPDGGINWPRISSRQTGFLDFDPQSNVVYFGQRTGNCQWDQRFCGVWRFNLDTLEKEHLFYTDTQNILLTPQTIVAYSGDKISISGDQGASWDEYYLRDRGLDNNHLEKMVFDADSGAIYALATNQDNPSRLVSKFLKSTDYGYHWSLVASNLPEEVVGIRFYLHRGKFYLTSILKGVYRSDDGCRTWQELNRGFPQDDPPGIYSLGFGSSNFYREVIYTGSYQGKVYQLGIYPRYDPVIFIHGLGGHYTDWISGDKKVHFKTLRAAGYPEHYLNSYIYADADGNPDTYDNQGDVALISANLDEEVDRLSQLSLDEGGSGKVDLVGFSLGGIIARYYLNTFGEDKVDQLITIASPHRGVTIFTPEDWFESIPILGVYLRRAATEFVTKLVQLGGLNVDLESAAAQQVRPSSSFLAQLNDNIISQVSVDSLAGDIDMEIRQGFFFWELRRKFSIGDIYMSLESATSPPAAQLAKHTFSDPDVLKFEVSLCKEGVSYSYNLDMLTPGELRFKHGTLPMQPEVVDEVTQLLTN</sequence>
<name>A0A1W9NXU6_UNCC3</name>
<dbReference type="Pfam" id="PF02089">
    <property type="entry name" value="Palm_thioest"/>
    <property type="match status" value="1"/>
</dbReference>